<accession>A0A8R2FAT6</accession>
<organism evidence="2 3">
    <name type="scientific">Acyrthosiphon pisum</name>
    <name type="common">Pea aphid</name>
    <dbReference type="NCBI Taxonomy" id="7029"/>
    <lineage>
        <taxon>Eukaryota</taxon>
        <taxon>Metazoa</taxon>
        <taxon>Ecdysozoa</taxon>
        <taxon>Arthropoda</taxon>
        <taxon>Hexapoda</taxon>
        <taxon>Insecta</taxon>
        <taxon>Pterygota</taxon>
        <taxon>Neoptera</taxon>
        <taxon>Paraneoptera</taxon>
        <taxon>Hemiptera</taxon>
        <taxon>Sternorrhyncha</taxon>
        <taxon>Aphidomorpha</taxon>
        <taxon>Aphidoidea</taxon>
        <taxon>Aphididae</taxon>
        <taxon>Macrosiphini</taxon>
        <taxon>Acyrthosiphon</taxon>
    </lineage>
</organism>
<dbReference type="OrthoDB" id="6609273at2759"/>
<dbReference type="AlphaFoldDB" id="A0A8R2FAT6"/>
<feature type="compositionally biased region" description="Polar residues" evidence="1">
    <location>
        <begin position="16"/>
        <end position="35"/>
    </location>
</feature>
<proteinExistence type="predicted"/>
<dbReference type="Proteomes" id="UP000007819">
    <property type="component" value="Chromosome A2"/>
</dbReference>
<evidence type="ECO:0000256" key="1">
    <source>
        <dbReference type="SAM" id="MobiDB-lite"/>
    </source>
</evidence>
<name>A0A8R2FAT6_ACYPI</name>
<dbReference type="KEGG" id="api:100572040"/>
<protein>
    <submittedName>
        <fullName evidence="2">Uncharacterized protein</fullName>
    </submittedName>
</protein>
<feature type="region of interest" description="Disordered" evidence="1">
    <location>
        <begin position="1"/>
        <end position="35"/>
    </location>
</feature>
<dbReference type="RefSeq" id="XP_008184128.1">
    <property type="nucleotide sequence ID" value="XM_008185906.2"/>
</dbReference>
<keyword evidence="3" id="KW-1185">Reference proteome</keyword>
<dbReference type="EnsemblMetazoa" id="XM_008185906.2">
    <property type="protein sequence ID" value="XP_008184128.1"/>
    <property type="gene ID" value="LOC100572040"/>
</dbReference>
<evidence type="ECO:0000313" key="2">
    <source>
        <dbReference type="EnsemblMetazoa" id="XP_008184128.1"/>
    </source>
</evidence>
<reference evidence="3" key="1">
    <citation type="submission" date="2010-06" db="EMBL/GenBank/DDBJ databases">
        <authorList>
            <person name="Jiang H."/>
            <person name="Abraham K."/>
            <person name="Ali S."/>
            <person name="Alsbrooks S.L."/>
            <person name="Anim B.N."/>
            <person name="Anosike U.S."/>
            <person name="Attaway T."/>
            <person name="Bandaranaike D.P."/>
            <person name="Battles P.K."/>
            <person name="Bell S.N."/>
            <person name="Bell A.V."/>
            <person name="Beltran B."/>
            <person name="Bickham C."/>
            <person name="Bustamante Y."/>
            <person name="Caleb T."/>
            <person name="Canada A."/>
            <person name="Cardenas V."/>
            <person name="Carter K."/>
            <person name="Chacko J."/>
            <person name="Chandrabose M.N."/>
            <person name="Chavez D."/>
            <person name="Chavez A."/>
            <person name="Chen L."/>
            <person name="Chu H.-S."/>
            <person name="Claassen K.J."/>
            <person name="Cockrell R."/>
            <person name="Collins M."/>
            <person name="Cooper J.A."/>
            <person name="Cree A."/>
            <person name="Curry S.M."/>
            <person name="Da Y."/>
            <person name="Dao M.D."/>
            <person name="Das B."/>
            <person name="Davila M.-L."/>
            <person name="Davy-Carroll L."/>
            <person name="Denson S."/>
            <person name="Dinh H."/>
            <person name="Ebong V.E."/>
            <person name="Edwards J.R."/>
            <person name="Egan A."/>
            <person name="El-Daye J."/>
            <person name="Escobedo L."/>
            <person name="Fernandez S."/>
            <person name="Fernando P.R."/>
            <person name="Flagg N."/>
            <person name="Forbes L.D."/>
            <person name="Fowler R.G."/>
            <person name="Fu Q."/>
            <person name="Gabisi R.A."/>
            <person name="Ganer J."/>
            <person name="Garbino Pronczuk A."/>
            <person name="Garcia R.M."/>
            <person name="Garner T."/>
            <person name="Garrett T.E."/>
            <person name="Gonzalez D.A."/>
            <person name="Hamid H."/>
            <person name="Hawkins E.S."/>
            <person name="Hirani K."/>
            <person name="Hogues M.E."/>
            <person name="Hollins B."/>
            <person name="Hsiao C.-H."/>
            <person name="Jabil R."/>
            <person name="James M.L."/>
            <person name="Jhangiani S.N."/>
            <person name="Johnson B."/>
            <person name="Johnson Q."/>
            <person name="Joshi V."/>
            <person name="Kalu J.B."/>
            <person name="Kam C."/>
            <person name="Kashfia A."/>
            <person name="Keebler J."/>
            <person name="Kisamo H."/>
            <person name="Kovar C.L."/>
            <person name="Lago L.A."/>
            <person name="Lai C.-Y."/>
            <person name="Laidlaw J."/>
            <person name="Lara F."/>
            <person name="Le T.-K."/>
            <person name="Lee S.L."/>
            <person name="Legall F.H."/>
            <person name="Lemon S.J."/>
            <person name="Lewis L.R."/>
            <person name="Li B."/>
            <person name="Liu Y."/>
            <person name="Liu Y.-S."/>
            <person name="Lopez J."/>
            <person name="Lozado R.J."/>
            <person name="Lu J."/>
            <person name="Madu R.C."/>
            <person name="Maheshwari M."/>
            <person name="Maheshwari R."/>
            <person name="Malloy K."/>
            <person name="Martinez E."/>
            <person name="Mathew T."/>
            <person name="Mercado I.C."/>
            <person name="Mercado C."/>
            <person name="Meyer B."/>
            <person name="Montgomery K."/>
            <person name="Morgan M.B."/>
            <person name="Munidasa M."/>
            <person name="Nazareth L.V."/>
            <person name="Nelson J."/>
            <person name="Ng B.M."/>
            <person name="Nguyen N.B."/>
            <person name="Nguyen P.Q."/>
            <person name="Nguyen T."/>
            <person name="Obregon M."/>
            <person name="Okwuonu G.O."/>
            <person name="Onwere C.G."/>
            <person name="Orozco G."/>
            <person name="Parra A."/>
            <person name="Patel S."/>
            <person name="Patil S."/>
            <person name="Perez A."/>
            <person name="Perez Y."/>
            <person name="Pham C."/>
            <person name="Primus E.L."/>
            <person name="Pu L.-L."/>
            <person name="Puazo M."/>
            <person name="Qin X."/>
            <person name="Quiroz J.B."/>
            <person name="Reese J."/>
            <person name="Richards S."/>
            <person name="Rives C.M."/>
            <person name="Robberts R."/>
            <person name="Ruiz S.J."/>
            <person name="Ruiz M.J."/>
            <person name="Santibanez J."/>
            <person name="Schneider B.W."/>
            <person name="Sisson I."/>
            <person name="Smith M."/>
            <person name="Sodergren E."/>
            <person name="Song X.-Z."/>
            <person name="Song B.B."/>
            <person name="Summersgill H."/>
            <person name="Thelus R."/>
            <person name="Thornton R.D."/>
            <person name="Trejos Z.Y."/>
            <person name="Usmani K."/>
            <person name="Vattathil S."/>
            <person name="Villasana D."/>
            <person name="Walker D.L."/>
            <person name="Wang S."/>
            <person name="Wang K."/>
            <person name="White C.S."/>
            <person name="Williams A.C."/>
            <person name="Williamson J."/>
            <person name="Wilson K."/>
            <person name="Woghiren I.O."/>
            <person name="Woodworth J.R."/>
            <person name="Worley K.C."/>
            <person name="Wright R.A."/>
            <person name="Wu W."/>
            <person name="Young L."/>
            <person name="Zhang L."/>
            <person name="Zhang J."/>
            <person name="Zhu Y."/>
            <person name="Muzny D.M."/>
            <person name="Weinstock G."/>
            <person name="Gibbs R.A."/>
        </authorList>
    </citation>
    <scope>NUCLEOTIDE SEQUENCE [LARGE SCALE GENOMIC DNA]</scope>
    <source>
        <strain evidence="3">LSR1</strain>
    </source>
</reference>
<dbReference type="GeneID" id="100572040"/>
<reference evidence="2" key="2">
    <citation type="submission" date="2022-06" db="UniProtKB">
        <authorList>
            <consortium name="EnsemblMetazoa"/>
        </authorList>
    </citation>
    <scope>IDENTIFICATION</scope>
</reference>
<evidence type="ECO:0000313" key="3">
    <source>
        <dbReference type="Proteomes" id="UP000007819"/>
    </source>
</evidence>
<sequence length="262" mass="30092">MTDIEKNTNKSKFTKLPSSTTIEPQTSNENFSKTDITSVESHDLVDHREEVELECKNYFESVFNLTEPLNANSIDNNEKNDRIPNDLTLTKEMVISAVECFITELNNEIKVESTTTLRSEVEETHKEDVQTNVTALRSEVTNENRSKNVITSKILHDLENRREEGMELESENFKSILNLTTPLSANNNTENIINDDEILTKDGVTSAIDSLLIDMNNDVKMELITPPRTEIKRTHREGVRMNTTALRREMHIKKRLQNNKNK</sequence>